<evidence type="ECO:0000313" key="2">
    <source>
        <dbReference type="EMBL" id="MED6119680.1"/>
    </source>
</evidence>
<keyword evidence="3" id="KW-1185">Reference proteome</keyword>
<evidence type="ECO:0000256" key="1">
    <source>
        <dbReference type="SAM" id="Phobius"/>
    </source>
</evidence>
<protein>
    <submittedName>
        <fullName evidence="2">Uncharacterized protein</fullName>
    </submittedName>
</protein>
<reference evidence="2 3" key="1">
    <citation type="journal article" date="2023" name="Plants (Basel)">
        <title>Bridging the Gap: Combining Genomics and Transcriptomics Approaches to Understand Stylosanthes scabra, an Orphan Legume from the Brazilian Caatinga.</title>
        <authorList>
            <person name="Ferreira-Neto J.R.C."/>
            <person name="da Silva M.D."/>
            <person name="Binneck E."/>
            <person name="de Melo N.F."/>
            <person name="da Silva R.H."/>
            <person name="de Melo A.L.T.M."/>
            <person name="Pandolfi V."/>
            <person name="Bustamante F.O."/>
            <person name="Brasileiro-Vidal A.C."/>
            <person name="Benko-Iseppon A.M."/>
        </authorList>
    </citation>
    <scope>NUCLEOTIDE SEQUENCE [LARGE SCALE GENOMIC DNA]</scope>
    <source>
        <tissue evidence="2">Leaves</tissue>
    </source>
</reference>
<keyword evidence="1" id="KW-1133">Transmembrane helix</keyword>
<keyword evidence="1" id="KW-0812">Transmembrane</keyword>
<comment type="caution">
    <text evidence="2">The sequence shown here is derived from an EMBL/GenBank/DDBJ whole genome shotgun (WGS) entry which is preliminary data.</text>
</comment>
<gene>
    <name evidence="2" type="ORF">PIB30_013797</name>
</gene>
<dbReference type="EMBL" id="JASCZI010030244">
    <property type="protein sequence ID" value="MED6119680.1"/>
    <property type="molecule type" value="Genomic_DNA"/>
</dbReference>
<dbReference type="Proteomes" id="UP001341840">
    <property type="component" value="Unassembled WGS sequence"/>
</dbReference>
<organism evidence="2 3">
    <name type="scientific">Stylosanthes scabra</name>
    <dbReference type="NCBI Taxonomy" id="79078"/>
    <lineage>
        <taxon>Eukaryota</taxon>
        <taxon>Viridiplantae</taxon>
        <taxon>Streptophyta</taxon>
        <taxon>Embryophyta</taxon>
        <taxon>Tracheophyta</taxon>
        <taxon>Spermatophyta</taxon>
        <taxon>Magnoliopsida</taxon>
        <taxon>eudicotyledons</taxon>
        <taxon>Gunneridae</taxon>
        <taxon>Pentapetalae</taxon>
        <taxon>rosids</taxon>
        <taxon>fabids</taxon>
        <taxon>Fabales</taxon>
        <taxon>Fabaceae</taxon>
        <taxon>Papilionoideae</taxon>
        <taxon>50 kb inversion clade</taxon>
        <taxon>dalbergioids sensu lato</taxon>
        <taxon>Dalbergieae</taxon>
        <taxon>Pterocarpus clade</taxon>
        <taxon>Stylosanthes</taxon>
    </lineage>
</organism>
<feature type="transmembrane region" description="Helical" evidence="1">
    <location>
        <begin position="79"/>
        <end position="104"/>
    </location>
</feature>
<sequence length="112" mass="12174">MSCHMSSCGQATVLAAHPNRFLERWCCRRIANSGGHPFLSSPLLPLVSTPHSLLHSLDVVNCASRGGFKAYRSVPRRRALCSSSFCAAASTYILVLVASVLSGFTRFRSVFN</sequence>
<evidence type="ECO:0000313" key="3">
    <source>
        <dbReference type="Proteomes" id="UP001341840"/>
    </source>
</evidence>
<keyword evidence="1" id="KW-0472">Membrane</keyword>
<accession>A0ABU6R5H6</accession>
<name>A0ABU6R5H6_9FABA</name>
<proteinExistence type="predicted"/>